<sequence length="147" mass="17077">MEAYIMHNFINTNVEAHPHETAFNLHICETNELEVSLTKSTTLSFIVSKNNIKIITKKWVNSSQECMIGKSYIIPTRAFHYFLPIISENEDEMNIQFQSFGVHGELLLNERLLINKNNKNSQKITIFFETLNENIHQALRGLKLHCI</sequence>
<proteinExistence type="predicted"/>
<evidence type="ECO:0000313" key="2">
    <source>
        <dbReference type="EMBL" id="RFT66881.1"/>
    </source>
</evidence>
<reference evidence="1 3" key="1">
    <citation type="submission" date="2014-04" db="EMBL/GenBank/DDBJ databases">
        <authorList>
            <person name="Bishop-Lilly K.A."/>
            <person name="Broomall S.M."/>
            <person name="Chain P.S."/>
            <person name="Chertkov O."/>
            <person name="Coyne S.R."/>
            <person name="Daligault H.E."/>
            <person name="Davenport K.W."/>
            <person name="Erkkila T."/>
            <person name="Frey K.G."/>
            <person name="Gibbons H.S."/>
            <person name="Gu W."/>
            <person name="Jaissle J."/>
            <person name="Johnson S.L."/>
            <person name="Koroleva G.I."/>
            <person name="Ladner J.T."/>
            <person name="Lo C.-C."/>
            <person name="Minogue T.D."/>
            <person name="Munk C."/>
            <person name="Palacios G.F."/>
            <person name="Redden C.L."/>
            <person name="Rosenzweig C.N."/>
            <person name="Scholz M.B."/>
            <person name="Teshima H."/>
            <person name="Xu Y."/>
        </authorList>
    </citation>
    <scope>NUCLEOTIDE SEQUENCE [LARGE SCALE GENOMIC DNA]</scope>
    <source>
        <strain evidence="1 3">BHP</strain>
    </source>
</reference>
<name>A0A090YYT4_9BACI</name>
<evidence type="ECO:0000313" key="1">
    <source>
        <dbReference type="EMBL" id="KFN04114.1"/>
    </source>
</evidence>
<dbReference type="EMBL" id="QVOD01000011">
    <property type="protein sequence ID" value="RFT66881.1"/>
    <property type="molecule type" value="Genomic_DNA"/>
</dbReference>
<dbReference type="AlphaFoldDB" id="A0A090YYT4"/>
<reference evidence="2 4" key="2">
    <citation type="submission" date="2018-08" db="EMBL/GenBank/DDBJ databases">
        <title>Bacillus clarus sp. nov. strain PS00077A.</title>
        <authorList>
            <person name="Mendez Acevedo M."/>
            <person name="Carroll L."/>
            <person name="Mukherjee M."/>
            <person name="Wiedmann M."/>
            <person name="Kovac J."/>
        </authorList>
    </citation>
    <scope>NUCLEOTIDE SEQUENCE [LARGE SCALE GENOMIC DNA]</scope>
    <source>
        <strain evidence="2 4">PS00077A</strain>
    </source>
</reference>
<dbReference type="Proteomes" id="UP000029389">
    <property type="component" value="Unassembled WGS sequence"/>
</dbReference>
<keyword evidence="4" id="KW-1185">Reference proteome</keyword>
<dbReference type="EMBL" id="JMQC01000008">
    <property type="protein sequence ID" value="KFN04114.1"/>
    <property type="molecule type" value="Genomic_DNA"/>
</dbReference>
<dbReference type="RefSeq" id="WP_042980754.1">
    <property type="nucleotide sequence ID" value="NZ_JMQC01000008.1"/>
</dbReference>
<comment type="caution">
    <text evidence="1">The sequence shown here is derived from an EMBL/GenBank/DDBJ whole genome shotgun (WGS) entry which is preliminary data.</text>
</comment>
<evidence type="ECO:0000313" key="4">
    <source>
        <dbReference type="Proteomes" id="UP000264294"/>
    </source>
</evidence>
<evidence type="ECO:0000313" key="3">
    <source>
        <dbReference type="Proteomes" id="UP000029389"/>
    </source>
</evidence>
<dbReference type="Proteomes" id="UP000264294">
    <property type="component" value="Unassembled WGS sequence"/>
</dbReference>
<protein>
    <submittedName>
        <fullName evidence="2">DUF3978 domain-containing protein</fullName>
    </submittedName>
</protein>
<dbReference type="Pfam" id="PF13123">
    <property type="entry name" value="DUF3978"/>
    <property type="match status" value="1"/>
</dbReference>
<dbReference type="STRING" id="1405.B7492_27145"/>
<gene>
    <name evidence="2" type="ORF">D0U04_11905</name>
    <name evidence="1" type="ORF">DJ93_2033</name>
</gene>
<organism evidence="1 3">
    <name type="scientific">Bacillus clarus</name>
    <dbReference type="NCBI Taxonomy" id="2338372"/>
    <lineage>
        <taxon>Bacteria</taxon>
        <taxon>Bacillati</taxon>
        <taxon>Bacillota</taxon>
        <taxon>Bacilli</taxon>
        <taxon>Bacillales</taxon>
        <taxon>Bacillaceae</taxon>
        <taxon>Bacillus</taxon>
        <taxon>Bacillus cereus group</taxon>
    </lineage>
</organism>
<accession>A0A090YYT4</accession>
<dbReference type="PATRIC" id="fig|1405.8.peg.2213"/>
<dbReference type="InterPro" id="IPR025010">
    <property type="entry name" value="DUF3978"/>
</dbReference>